<dbReference type="Proteomes" id="UP000250572">
    <property type="component" value="Unassembled WGS sequence"/>
</dbReference>
<evidence type="ECO:0000313" key="8">
    <source>
        <dbReference type="EMBL" id="PWA27281.1"/>
    </source>
</evidence>
<protein>
    <recommendedName>
        <fullName evidence="7">PEP5/VPS11 N-terminal domain-containing protein</fullName>
    </recommendedName>
</protein>
<keyword evidence="4" id="KW-0862">Zinc</keyword>
<keyword evidence="9" id="KW-1185">Reference proteome</keyword>
<accession>A0A315W642</accession>
<feature type="domain" description="PEP5/VPS11 N-terminal" evidence="7">
    <location>
        <begin position="19"/>
        <end position="254"/>
    </location>
</feature>
<keyword evidence="3" id="KW-0863">Zinc-finger</keyword>
<evidence type="ECO:0000256" key="5">
    <source>
        <dbReference type="ARBA" id="ARBA00023136"/>
    </source>
</evidence>
<dbReference type="EMBL" id="NHOQ01001035">
    <property type="protein sequence ID" value="PWA27281.1"/>
    <property type="molecule type" value="Genomic_DNA"/>
</dbReference>
<dbReference type="GO" id="GO:0008270">
    <property type="term" value="F:zinc ion binding"/>
    <property type="evidence" value="ECO:0007669"/>
    <property type="project" value="UniProtKB-KW"/>
</dbReference>
<dbReference type="GO" id="GO:0007033">
    <property type="term" value="P:vacuole organization"/>
    <property type="evidence" value="ECO:0007669"/>
    <property type="project" value="TreeGrafter"/>
</dbReference>
<evidence type="ECO:0000259" key="7">
    <source>
        <dbReference type="Pfam" id="PF23341"/>
    </source>
</evidence>
<dbReference type="GO" id="GO:0030674">
    <property type="term" value="F:protein-macromolecule adaptor activity"/>
    <property type="evidence" value="ECO:0007669"/>
    <property type="project" value="TreeGrafter"/>
</dbReference>
<evidence type="ECO:0000256" key="2">
    <source>
        <dbReference type="ARBA" id="ARBA00022723"/>
    </source>
</evidence>
<dbReference type="GO" id="GO:0007032">
    <property type="term" value="P:endosome organization"/>
    <property type="evidence" value="ECO:0007669"/>
    <property type="project" value="TreeGrafter"/>
</dbReference>
<dbReference type="AlphaFoldDB" id="A0A315W642"/>
<proteinExistence type="predicted"/>
<comment type="caution">
    <text evidence="8">The sequence shown here is derived from an EMBL/GenBank/DDBJ whole genome shotgun (WGS) entry which is preliminary data.</text>
</comment>
<keyword evidence="5" id="KW-0472">Membrane</keyword>
<dbReference type="InterPro" id="IPR015943">
    <property type="entry name" value="WD40/YVTN_repeat-like_dom_sf"/>
</dbReference>
<evidence type="ECO:0000256" key="4">
    <source>
        <dbReference type="ARBA" id="ARBA00022833"/>
    </source>
</evidence>
<dbReference type="PANTHER" id="PTHR23323:SF24">
    <property type="entry name" value="VACUOLAR PROTEIN SORTING-ASSOCIATED PROTEIN 11 HOMOLOG"/>
    <property type="match status" value="1"/>
</dbReference>
<evidence type="ECO:0000256" key="6">
    <source>
        <dbReference type="SAM" id="MobiDB-lite"/>
    </source>
</evidence>
<dbReference type="SUPFAM" id="SSF50978">
    <property type="entry name" value="WD40 repeat-like"/>
    <property type="match status" value="1"/>
</dbReference>
<dbReference type="PANTHER" id="PTHR23323">
    <property type="entry name" value="VACUOLAR PROTEIN SORTING-ASSOCIATED PROTEIN"/>
    <property type="match status" value="1"/>
</dbReference>
<dbReference type="GO" id="GO:0031902">
    <property type="term" value="C:late endosome membrane"/>
    <property type="evidence" value="ECO:0007669"/>
    <property type="project" value="UniProtKB-SubCell"/>
</dbReference>
<name>A0A315W642_GAMAF</name>
<dbReference type="STRING" id="33528.ENSGAFP00000016893"/>
<reference evidence="8 9" key="1">
    <citation type="journal article" date="2018" name="G3 (Bethesda)">
        <title>A High-Quality Reference Genome for the Invasive Mosquitofish Gambusia affinis Using a Chicago Library.</title>
        <authorList>
            <person name="Hoffberg S.L."/>
            <person name="Troendle N.J."/>
            <person name="Glenn T.C."/>
            <person name="Mahmud O."/>
            <person name="Louha S."/>
            <person name="Chalopin D."/>
            <person name="Bennetzen J.L."/>
            <person name="Mauricio R."/>
        </authorList>
    </citation>
    <scope>NUCLEOTIDE SEQUENCE [LARGE SCALE GENOMIC DNA]</scope>
    <source>
        <strain evidence="8">NE01/NJP1002.9</strain>
        <tissue evidence="8">Muscle</tissue>
    </source>
</reference>
<organism evidence="8 9">
    <name type="scientific">Gambusia affinis</name>
    <name type="common">Western mosquitofish</name>
    <name type="synonym">Heterandria affinis</name>
    <dbReference type="NCBI Taxonomy" id="33528"/>
    <lineage>
        <taxon>Eukaryota</taxon>
        <taxon>Metazoa</taxon>
        <taxon>Chordata</taxon>
        <taxon>Craniata</taxon>
        <taxon>Vertebrata</taxon>
        <taxon>Euteleostomi</taxon>
        <taxon>Actinopterygii</taxon>
        <taxon>Neopterygii</taxon>
        <taxon>Teleostei</taxon>
        <taxon>Neoteleostei</taxon>
        <taxon>Acanthomorphata</taxon>
        <taxon>Ovalentaria</taxon>
        <taxon>Atherinomorphae</taxon>
        <taxon>Cyprinodontiformes</taxon>
        <taxon>Poeciliidae</taxon>
        <taxon>Poeciliinae</taxon>
        <taxon>Gambusia</taxon>
    </lineage>
</organism>
<dbReference type="GO" id="GO:0030897">
    <property type="term" value="C:HOPS complex"/>
    <property type="evidence" value="ECO:0007669"/>
    <property type="project" value="TreeGrafter"/>
</dbReference>
<dbReference type="Gene3D" id="2.130.10.10">
    <property type="entry name" value="YVTN repeat-like/Quinoprotein amine dehydrogenase"/>
    <property type="match status" value="1"/>
</dbReference>
<dbReference type="InterPro" id="IPR036322">
    <property type="entry name" value="WD40_repeat_dom_sf"/>
</dbReference>
<dbReference type="InterPro" id="IPR057307">
    <property type="entry name" value="PEP5_VPS11_N"/>
</dbReference>
<evidence type="ECO:0000256" key="3">
    <source>
        <dbReference type="ARBA" id="ARBA00022771"/>
    </source>
</evidence>
<dbReference type="GO" id="GO:0048284">
    <property type="term" value="P:organelle fusion"/>
    <property type="evidence" value="ECO:0007669"/>
    <property type="project" value="TreeGrafter"/>
</dbReference>
<sequence>MLPKKKKRKKKKKASCHDTVKDPSDGGKTFILPKGISASDSGRGHVVLGDILVQPDDAYKLRVTHLFQLKQHSILVSVGQDEHGINPLVKVWNLDKRDSGNPLCTRIFPAVPGNKPAEVSCLSVHENLNFMAIGFTDGSVVLTKGDITRDRHSKTLTLHEGSCPVTGLAFRQMAKCYTLSNKEYPKVELDTHGCALCCSSLADPSQDSQFIVAGDECVYLYQPDERGPCFAFDGHKLLTHWHRGYLFLLIKDVKSPN</sequence>
<evidence type="ECO:0000256" key="1">
    <source>
        <dbReference type="ARBA" id="ARBA00004492"/>
    </source>
</evidence>
<feature type="non-terminal residue" evidence="8">
    <location>
        <position position="257"/>
    </location>
</feature>
<comment type="subcellular location">
    <subcellularLocation>
        <location evidence="1">Late endosome membrane</location>
        <topology evidence="1">Peripheral membrane protein</topology>
        <orientation evidence="1">Cytoplasmic side</orientation>
    </subcellularLocation>
</comment>
<gene>
    <name evidence="8" type="ORF">CCH79_00020294</name>
</gene>
<feature type="compositionally biased region" description="Basic residues" evidence="6">
    <location>
        <begin position="1"/>
        <end position="14"/>
    </location>
</feature>
<feature type="region of interest" description="Disordered" evidence="6">
    <location>
        <begin position="1"/>
        <end position="22"/>
    </location>
</feature>
<dbReference type="Pfam" id="PF23341">
    <property type="entry name" value="PEP5_VPS11_N"/>
    <property type="match status" value="1"/>
</dbReference>
<dbReference type="GO" id="GO:0006904">
    <property type="term" value="P:vesicle docking involved in exocytosis"/>
    <property type="evidence" value="ECO:0007669"/>
    <property type="project" value="TreeGrafter"/>
</dbReference>
<keyword evidence="2" id="KW-0479">Metal-binding</keyword>
<evidence type="ECO:0000313" key="9">
    <source>
        <dbReference type="Proteomes" id="UP000250572"/>
    </source>
</evidence>